<feature type="region of interest" description="Disordered" evidence="2">
    <location>
        <begin position="349"/>
        <end position="371"/>
    </location>
</feature>
<keyword evidence="3" id="KW-0472">Membrane</keyword>
<sequence length="387" mass="41292">MNLEKKRFWSVAAALLVAFSVIGLLIFLLGPVASWATPADAARAASINASRQILLATLAGIFAVVGLGFTGQTFFLSRRGQLTDRFTKATGQLASNQITERLGGIYALEHLMRESSKDHEAIVELLAAFVRERSPQAEAGRGAPGAAVGKPESDVAAALAAIGRRPTRKEGVSINLAGICLRGASLSKARLARANLSGSDLRSANLAESDLSSADLRKTLLDEAELYQADLRFADLRMAELRRADLAWANLQQVDARQAQLQGARLVGARLRSAHLTAVDFEGASLVRADLRHARLWHANFTASNLASAELHRADLLGANLSEANVAGTAVLDEGALAIDNLTEEQIAHTRSDPRSIPGYPRPVDRSKVGRAGDEAAKAGFAFFRSE</sequence>
<dbReference type="RefSeq" id="WP_377542780.1">
    <property type="nucleotide sequence ID" value="NZ_JBHSBN010000003.1"/>
</dbReference>
<dbReference type="PANTHER" id="PTHR47485">
    <property type="entry name" value="THYLAKOID LUMENAL 17.4 KDA PROTEIN, CHLOROPLASTIC"/>
    <property type="match status" value="1"/>
</dbReference>
<evidence type="ECO:0000256" key="2">
    <source>
        <dbReference type="SAM" id="MobiDB-lite"/>
    </source>
</evidence>
<dbReference type="SUPFAM" id="SSF141571">
    <property type="entry name" value="Pentapeptide repeat-like"/>
    <property type="match status" value="1"/>
</dbReference>
<gene>
    <name evidence="4" type="ORF">ACFOX0_06645</name>
</gene>
<keyword evidence="3" id="KW-1133">Transmembrane helix</keyword>
<reference evidence="5" key="1">
    <citation type="journal article" date="2019" name="Int. J. Syst. Evol. Microbiol.">
        <title>The Global Catalogue of Microorganisms (GCM) 10K type strain sequencing project: providing services to taxonomists for standard genome sequencing and annotation.</title>
        <authorList>
            <consortium name="The Broad Institute Genomics Platform"/>
            <consortium name="The Broad Institute Genome Sequencing Center for Infectious Disease"/>
            <person name="Wu L."/>
            <person name="Ma J."/>
        </authorList>
    </citation>
    <scope>NUCLEOTIDE SEQUENCE [LARGE SCALE GENOMIC DNA]</scope>
    <source>
        <strain evidence="5">2902at01</strain>
    </source>
</reference>
<evidence type="ECO:0000256" key="3">
    <source>
        <dbReference type="SAM" id="Phobius"/>
    </source>
</evidence>
<keyword evidence="5" id="KW-1185">Reference proteome</keyword>
<evidence type="ECO:0000313" key="4">
    <source>
        <dbReference type="EMBL" id="MFC4105615.1"/>
    </source>
</evidence>
<name>A0ABV8KHP3_9ACTN</name>
<dbReference type="EMBL" id="JBHSBN010000003">
    <property type="protein sequence ID" value="MFC4105615.1"/>
    <property type="molecule type" value="Genomic_DNA"/>
</dbReference>
<feature type="transmembrane region" description="Helical" evidence="3">
    <location>
        <begin position="51"/>
        <end position="76"/>
    </location>
</feature>
<dbReference type="Proteomes" id="UP001595868">
    <property type="component" value="Unassembled WGS sequence"/>
</dbReference>
<dbReference type="PANTHER" id="PTHR47485:SF1">
    <property type="entry name" value="THYLAKOID LUMENAL 17.4 KDA PROTEIN, CHLOROPLASTIC"/>
    <property type="match status" value="1"/>
</dbReference>
<evidence type="ECO:0000256" key="1">
    <source>
        <dbReference type="ARBA" id="ARBA00022737"/>
    </source>
</evidence>
<protein>
    <submittedName>
        <fullName evidence="4">Pentapeptide repeat-containing protein</fullName>
    </submittedName>
</protein>
<keyword evidence="3" id="KW-0812">Transmembrane</keyword>
<dbReference type="Gene3D" id="2.160.20.80">
    <property type="entry name" value="E3 ubiquitin-protein ligase SopA"/>
    <property type="match status" value="1"/>
</dbReference>
<evidence type="ECO:0000313" key="5">
    <source>
        <dbReference type="Proteomes" id="UP001595868"/>
    </source>
</evidence>
<proteinExistence type="predicted"/>
<dbReference type="Pfam" id="PF00805">
    <property type="entry name" value="Pentapeptide"/>
    <property type="match status" value="3"/>
</dbReference>
<accession>A0ABV8KHP3</accession>
<comment type="caution">
    <text evidence="4">The sequence shown here is derived from an EMBL/GenBank/DDBJ whole genome shotgun (WGS) entry which is preliminary data.</text>
</comment>
<dbReference type="InterPro" id="IPR001646">
    <property type="entry name" value="5peptide_repeat"/>
</dbReference>
<organism evidence="4 5">
    <name type="scientific">Micromonospora zhanjiangensis</name>
    <dbReference type="NCBI Taxonomy" id="1522057"/>
    <lineage>
        <taxon>Bacteria</taxon>
        <taxon>Bacillati</taxon>
        <taxon>Actinomycetota</taxon>
        <taxon>Actinomycetes</taxon>
        <taxon>Micromonosporales</taxon>
        <taxon>Micromonosporaceae</taxon>
        <taxon>Micromonospora</taxon>
    </lineage>
</organism>
<keyword evidence="1" id="KW-0677">Repeat</keyword>